<dbReference type="RefSeq" id="XP_029688528.1">
    <property type="nucleotide sequence ID" value="XM_029832668.1"/>
</dbReference>
<dbReference type="GO" id="GO:0005524">
    <property type="term" value="F:ATP binding"/>
    <property type="evidence" value="ECO:0007669"/>
    <property type="project" value="InterPro"/>
</dbReference>
<dbReference type="Pfam" id="PF05186">
    <property type="entry name" value="Dpy-30"/>
    <property type="match status" value="1"/>
</dbReference>
<keyword evidence="1" id="KW-0808">Transferase</keyword>
<dbReference type="Gene3D" id="1.20.890.10">
    <property type="entry name" value="cAMP-dependent protein kinase regulatory subunit, dimerization-anchoring domain"/>
    <property type="match status" value="1"/>
</dbReference>
<dbReference type="Proteomes" id="UP000005226">
    <property type="component" value="Chromosome 2"/>
</dbReference>
<dbReference type="GO" id="GO:0019205">
    <property type="term" value="F:nucleobase-containing compound kinase activity"/>
    <property type="evidence" value="ECO:0007669"/>
    <property type="project" value="InterPro"/>
</dbReference>
<dbReference type="CDD" id="cd22967">
    <property type="entry name" value="DD_AK7"/>
    <property type="match status" value="1"/>
</dbReference>
<sequence length="687" mass="78663">MAEDTAGSIPKRVFINSVDSYASRNIAKFLSERRLVSTYEEDETEEQERAFQLVGSADRRDGGSPHVLEVYSKANRDELLLKLMQCDVIIYNISEHADQVEEALWAVSALHGQMEQFAASKMFILISTVMTWALTEPLDPEDPTLPLTDELFWRRRPHPNFKSHCELEKRVVKLGKINKRVFSTYVVASGCLYGKGEQFLHYFFKTAWLGGQHEILLFGDGNNVIPMIHVIDLASVIQNVIEQPPLPGYLLAVDNSDNTLEEIVKMVASVLGSGTIQKKPFEEAFLIPDFSVMEIDALQLNLYMDSVYVKELLSVKWMCESGLVENIELVVEEYRQSRQLLPIRVCVLGPPAVGKSTVSKHICQQYKLHYISLEESISQLDAAMDNPDEDEEDDDSLEETRMLLSRFRESRDTDTLDEQFKVKVVRDRLLSKPCRNQGFVLDNFPVTRDQARELFSADGDNSEEPEEAPISSCSRRITPEFVFYLDASEEFLKARVKNLPESLIQEQDYQQEAFLQRLATFRMSRLKNETALEYFEEIDVAPVLLEVTSNEKLDTTLLMHKVFETIGQPRNYQLSPEVGQDKERKQEEKRVGKTGHEDALPSLWEKGCGEEDKQKAEGAGKWITRLEKVKLYEDKQLEAQSVPVRNYLMEHVMPTLTQGLIQCCRSQPQDPVDFLAEYLLRNNPFNS</sequence>
<feature type="region of interest" description="Disordered" evidence="4">
    <location>
        <begin position="572"/>
        <end position="596"/>
    </location>
</feature>
<protein>
    <submittedName>
        <fullName evidence="5">Adenylate kinase 7b</fullName>
    </submittedName>
</protein>
<dbReference type="RefSeq" id="XP_029688529.1">
    <property type="nucleotide sequence ID" value="XM_029832669.1"/>
</dbReference>
<dbReference type="FunCoup" id="H2T699">
    <property type="interactions" value="177"/>
</dbReference>
<dbReference type="OMA" id="GHVEDDF"/>
<dbReference type="Ensembl" id="ENSTRUT00000020272.3">
    <property type="protein sequence ID" value="ENSTRUP00000020188.3"/>
    <property type="gene ID" value="ENSTRUG00000008091.3"/>
</dbReference>
<reference evidence="5" key="2">
    <citation type="submission" date="2025-08" db="UniProtKB">
        <authorList>
            <consortium name="Ensembl"/>
        </authorList>
    </citation>
    <scope>IDENTIFICATION</scope>
</reference>
<evidence type="ECO:0000256" key="1">
    <source>
        <dbReference type="ARBA" id="ARBA00022679"/>
    </source>
</evidence>
<reference evidence="5 6" key="1">
    <citation type="journal article" date="2011" name="Genome Biol. Evol.">
        <title>Integration of the genetic map and genome assembly of fugu facilitates insights into distinct features of genome evolution in teleosts and mammals.</title>
        <authorList>
            <person name="Kai W."/>
            <person name="Kikuchi K."/>
            <person name="Tohari S."/>
            <person name="Chew A.K."/>
            <person name="Tay A."/>
            <person name="Fujiwara A."/>
            <person name="Hosoya S."/>
            <person name="Suetake H."/>
            <person name="Naruse K."/>
            <person name="Brenner S."/>
            <person name="Suzuki Y."/>
            <person name="Venkatesh B."/>
        </authorList>
    </citation>
    <scope>NUCLEOTIDE SEQUENCE [LARGE SCALE GENOMIC DNA]</scope>
</reference>
<dbReference type="HOGENOM" id="CLU_015567_1_0_1"/>
<evidence type="ECO:0000256" key="2">
    <source>
        <dbReference type="ARBA" id="ARBA00022741"/>
    </source>
</evidence>
<dbReference type="AlphaFoldDB" id="H2T699"/>
<dbReference type="CDD" id="cd01428">
    <property type="entry name" value="ADK"/>
    <property type="match status" value="1"/>
</dbReference>
<dbReference type="InterPro" id="IPR036291">
    <property type="entry name" value="NAD(P)-bd_dom_sf"/>
</dbReference>
<evidence type="ECO:0000313" key="6">
    <source>
        <dbReference type="Proteomes" id="UP000005226"/>
    </source>
</evidence>
<dbReference type="GO" id="GO:0006139">
    <property type="term" value="P:nucleobase-containing compound metabolic process"/>
    <property type="evidence" value="ECO:0007669"/>
    <property type="project" value="InterPro"/>
</dbReference>
<dbReference type="InterPro" id="IPR000850">
    <property type="entry name" value="Adenylat/UMP-CMP_kin"/>
</dbReference>
<dbReference type="Gene3D" id="3.40.50.720">
    <property type="entry name" value="NAD(P)-binding Rossmann-like Domain"/>
    <property type="match status" value="1"/>
</dbReference>
<keyword evidence="3" id="KW-0418">Kinase</keyword>
<dbReference type="SUPFAM" id="SSF51735">
    <property type="entry name" value="NAD(P)-binding Rossmann-fold domains"/>
    <property type="match status" value="1"/>
</dbReference>
<dbReference type="InterPro" id="IPR027417">
    <property type="entry name" value="P-loop_NTPase"/>
</dbReference>
<evidence type="ECO:0000256" key="4">
    <source>
        <dbReference type="SAM" id="MobiDB-lite"/>
    </source>
</evidence>
<dbReference type="InterPro" id="IPR047499">
    <property type="entry name" value="DD_AK7"/>
</dbReference>
<keyword evidence="6" id="KW-1185">Reference proteome</keyword>
<accession>H2T699</accession>
<keyword evidence="2" id="KW-0547">Nucleotide-binding</keyword>
<name>H2T699_TAKRU</name>
<dbReference type="Gene3D" id="3.40.50.300">
    <property type="entry name" value="P-loop containing nucleotide triphosphate hydrolases"/>
    <property type="match status" value="1"/>
</dbReference>
<reference evidence="5" key="3">
    <citation type="submission" date="2025-09" db="UniProtKB">
        <authorList>
            <consortium name="Ensembl"/>
        </authorList>
    </citation>
    <scope>IDENTIFICATION</scope>
</reference>
<evidence type="ECO:0000313" key="5">
    <source>
        <dbReference type="Ensembl" id="ENSTRUP00000020188.3"/>
    </source>
</evidence>
<dbReference type="STRING" id="31033.ENSTRUP00000020188"/>
<gene>
    <name evidence="5" type="primary">ak7b</name>
</gene>
<feature type="compositionally biased region" description="Basic and acidic residues" evidence="4">
    <location>
        <begin position="579"/>
        <end position="596"/>
    </location>
</feature>
<evidence type="ECO:0000256" key="3">
    <source>
        <dbReference type="ARBA" id="ARBA00022777"/>
    </source>
</evidence>
<dbReference type="InterPro" id="IPR007858">
    <property type="entry name" value="Dpy-30_motif"/>
</dbReference>
<dbReference type="PRINTS" id="PR00094">
    <property type="entry name" value="ADENYLTKNASE"/>
</dbReference>
<dbReference type="GeneID" id="101073867"/>
<dbReference type="InParanoid" id="H2T699"/>
<proteinExistence type="predicted"/>
<organism evidence="5 6">
    <name type="scientific">Takifugu rubripes</name>
    <name type="common">Japanese pufferfish</name>
    <name type="synonym">Fugu rubripes</name>
    <dbReference type="NCBI Taxonomy" id="31033"/>
    <lineage>
        <taxon>Eukaryota</taxon>
        <taxon>Metazoa</taxon>
        <taxon>Chordata</taxon>
        <taxon>Craniata</taxon>
        <taxon>Vertebrata</taxon>
        <taxon>Euteleostomi</taxon>
        <taxon>Actinopterygii</taxon>
        <taxon>Neopterygii</taxon>
        <taxon>Teleostei</taxon>
        <taxon>Neoteleostei</taxon>
        <taxon>Acanthomorphata</taxon>
        <taxon>Eupercaria</taxon>
        <taxon>Tetraodontiformes</taxon>
        <taxon>Tetradontoidea</taxon>
        <taxon>Tetraodontidae</taxon>
        <taxon>Takifugu</taxon>
    </lineage>
</organism>
<dbReference type="SUPFAM" id="SSF52540">
    <property type="entry name" value="P-loop containing nucleoside triphosphate hydrolases"/>
    <property type="match status" value="1"/>
</dbReference>
<dbReference type="eggNOG" id="KOG3078">
    <property type="taxonomic scope" value="Eukaryota"/>
</dbReference>
<dbReference type="OrthoDB" id="10262413at2759"/>
<dbReference type="GeneTree" id="ENSGT00390000015102"/>
<dbReference type="PANTHER" id="PTHR23359">
    <property type="entry name" value="NUCLEOTIDE KINASE"/>
    <property type="match status" value="1"/>
</dbReference>